<gene>
    <name evidence="2" type="ORF">AKJ09_04299</name>
</gene>
<dbReference type="AlphaFoldDB" id="A0A0K1PVS4"/>
<sequence>MRQGCATLVGFAALLASVAFPRVAHAGNMDPTPERLVVQPPGLPPGQTCQSVARDPGALVSAGLRPQDFPCRPDNPAFANLVSELGFAIAPSAFTPARTTGVGGFQMSVEASYTRISSDRSYWHLGTRGQKDSSTNTQSIVNASPDSLIQVYALKVRKGLPYGFELAGSFGFIANTELWVGGGDVRWAMLEGFRTGVLGYLPDVSIGGGVRTVVGDSRFYLTTVGIDVKASKPIPIADSSQLIPSIGYQRLIIYGDSNVVDSTPNVDALRECGYNGIDPASGAPICRNNLPNGQPNTVDFANTFTFQKVRVHRNRGLVSLHYRYEILWLGSQFSFDITDPKDENPFLVGNRQWTLSFEGGVFF</sequence>
<feature type="signal peptide" evidence="1">
    <location>
        <begin position="1"/>
        <end position="26"/>
    </location>
</feature>
<dbReference type="Proteomes" id="UP000064967">
    <property type="component" value="Chromosome"/>
</dbReference>
<keyword evidence="1" id="KW-0732">Signal</keyword>
<dbReference type="EMBL" id="CP012333">
    <property type="protein sequence ID" value="AKU97635.1"/>
    <property type="molecule type" value="Genomic_DNA"/>
</dbReference>
<name>A0A0K1PVS4_9BACT</name>
<evidence type="ECO:0000313" key="3">
    <source>
        <dbReference type="Proteomes" id="UP000064967"/>
    </source>
</evidence>
<feature type="chain" id="PRO_5005466369" evidence="1">
    <location>
        <begin position="27"/>
        <end position="363"/>
    </location>
</feature>
<evidence type="ECO:0000313" key="2">
    <source>
        <dbReference type="EMBL" id="AKU97635.1"/>
    </source>
</evidence>
<dbReference type="KEGG" id="llu:AKJ09_04299"/>
<accession>A0A0K1PVS4</accession>
<dbReference type="STRING" id="1391654.AKJ09_04299"/>
<evidence type="ECO:0000256" key="1">
    <source>
        <dbReference type="SAM" id="SignalP"/>
    </source>
</evidence>
<protein>
    <submittedName>
        <fullName evidence="2">Uncharacterized protein</fullName>
    </submittedName>
</protein>
<reference evidence="2 3" key="1">
    <citation type="submission" date="2015-08" db="EMBL/GenBank/DDBJ databases">
        <authorList>
            <person name="Babu N.S."/>
            <person name="Beckwith C.J."/>
            <person name="Beseler K.G."/>
            <person name="Brison A."/>
            <person name="Carone J.V."/>
            <person name="Caskin T.P."/>
            <person name="Diamond M."/>
            <person name="Durham M.E."/>
            <person name="Foxe J.M."/>
            <person name="Go M."/>
            <person name="Henderson B.A."/>
            <person name="Jones I.B."/>
            <person name="McGettigan J.A."/>
            <person name="Micheletti S.J."/>
            <person name="Nasrallah M.E."/>
            <person name="Ortiz D."/>
            <person name="Piller C.R."/>
            <person name="Privatt S.R."/>
            <person name="Schneider S.L."/>
            <person name="Sharp S."/>
            <person name="Smith T.C."/>
            <person name="Stanton J.D."/>
            <person name="Ullery H.E."/>
            <person name="Wilson R.J."/>
            <person name="Serrano M.G."/>
            <person name="Buck G."/>
            <person name="Lee V."/>
            <person name="Wang Y."/>
            <person name="Carvalho R."/>
            <person name="Voegtly L."/>
            <person name="Shi R."/>
            <person name="Duckworth R."/>
            <person name="Johnson A."/>
            <person name="Loviza R."/>
            <person name="Walstead R."/>
            <person name="Shah Z."/>
            <person name="Kiflezghi M."/>
            <person name="Wade K."/>
            <person name="Ball S.L."/>
            <person name="Bradley K.W."/>
            <person name="Asai D.J."/>
            <person name="Bowman C.A."/>
            <person name="Russell D.A."/>
            <person name="Pope W.H."/>
            <person name="Jacobs-Sera D."/>
            <person name="Hendrix R.W."/>
            <person name="Hatfull G.F."/>
        </authorList>
    </citation>
    <scope>NUCLEOTIDE SEQUENCE [LARGE SCALE GENOMIC DNA]</scope>
    <source>
        <strain evidence="2 3">DSM 27648</strain>
    </source>
</reference>
<keyword evidence="3" id="KW-1185">Reference proteome</keyword>
<organism evidence="2 3">
    <name type="scientific">Labilithrix luteola</name>
    <dbReference type="NCBI Taxonomy" id="1391654"/>
    <lineage>
        <taxon>Bacteria</taxon>
        <taxon>Pseudomonadati</taxon>
        <taxon>Myxococcota</taxon>
        <taxon>Polyangia</taxon>
        <taxon>Polyangiales</taxon>
        <taxon>Labilitrichaceae</taxon>
        <taxon>Labilithrix</taxon>
    </lineage>
</organism>
<proteinExistence type="predicted"/>